<keyword evidence="1" id="KW-0862">Zinc</keyword>
<dbReference type="InterPro" id="IPR001878">
    <property type="entry name" value="Znf_CCHC"/>
</dbReference>
<keyword evidence="1" id="KW-0479">Metal-binding</keyword>
<dbReference type="SUPFAM" id="SSF57756">
    <property type="entry name" value="Retrovirus zinc finger-like domains"/>
    <property type="match status" value="1"/>
</dbReference>
<evidence type="ECO:0000313" key="5">
    <source>
        <dbReference type="Proteomes" id="UP001418222"/>
    </source>
</evidence>
<proteinExistence type="predicted"/>
<keyword evidence="1" id="KW-0863">Zinc-finger</keyword>
<dbReference type="Pfam" id="PF22936">
    <property type="entry name" value="Pol_BBD"/>
    <property type="match status" value="1"/>
</dbReference>
<dbReference type="PANTHER" id="PTHR47592">
    <property type="entry name" value="PBF68 PROTEIN"/>
    <property type="match status" value="1"/>
</dbReference>
<organism evidence="4 5">
    <name type="scientific">Platanthera zijinensis</name>
    <dbReference type="NCBI Taxonomy" id="2320716"/>
    <lineage>
        <taxon>Eukaryota</taxon>
        <taxon>Viridiplantae</taxon>
        <taxon>Streptophyta</taxon>
        <taxon>Embryophyta</taxon>
        <taxon>Tracheophyta</taxon>
        <taxon>Spermatophyta</taxon>
        <taxon>Magnoliopsida</taxon>
        <taxon>Liliopsida</taxon>
        <taxon>Asparagales</taxon>
        <taxon>Orchidaceae</taxon>
        <taxon>Orchidoideae</taxon>
        <taxon>Orchideae</taxon>
        <taxon>Orchidinae</taxon>
        <taxon>Platanthera</taxon>
    </lineage>
</organism>
<sequence length="504" mass="56138">MDSRYEMSMMLNGANYHEWHMMMEDLIYVKGWHSPIFEEMPKDTEPAKWAIEHRKVCGFIRRFVERNVYNHVASIVDAKELWKTLESLYAKSTGLNKLLLLTKISECKYQEGTPILDHVNEFQGVLDQLSAMKVTFDDEVNALWLLKSLPASWEMVRVSLINSSPGGVLTMEIAKSGILNEEVRRKSQGDSYESIPSTHSGALYTESRGRDKCRDDSGSNRSKSRPRKDIECFHCGKKGHIKRKCNAWKKLQMKKSGKQDEATASVVTAYDDDDISLFASDEVAVNLARRDGLWLVDSGASAHVSSDRAQFATYTSRDCGILRMGNGTVCKAIDIGDVHLKTSTGSVLVLKDVRHVPDIRFSLLSVGRLDVDGYATRFDDGRWRLTRGSLVVGRGSMMSGLYCLEARAAGAGEHKVRGDRATGVWRGQRGFFSGKKCYRQVRHQVSKSTVIGHESGSHIVAGQRRRVTFDCHDPTSSSTICAGQMHCCSDGSRGEVANLASSSS</sequence>
<evidence type="ECO:0000313" key="4">
    <source>
        <dbReference type="EMBL" id="KAK8944571.1"/>
    </source>
</evidence>
<dbReference type="Gene3D" id="4.10.60.10">
    <property type="entry name" value="Zinc finger, CCHC-type"/>
    <property type="match status" value="1"/>
</dbReference>
<evidence type="ECO:0000259" key="3">
    <source>
        <dbReference type="PROSITE" id="PS50158"/>
    </source>
</evidence>
<evidence type="ECO:0000256" key="1">
    <source>
        <dbReference type="PROSITE-ProRule" id="PRU00047"/>
    </source>
</evidence>
<accession>A0AAP0G8K1</accession>
<protein>
    <recommendedName>
        <fullName evidence="3">CCHC-type domain-containing protein</fullName>
    </recommendedName>
</protein>
<feature type="domain" description="CCHC-type" evidence="3">
    <location>
        <begin position="232"/>
        <end position="245"/>
    </location>
</feature>
<dbReference type="PROSITE" id="PS50158">
    <property type="entry name" value="ZF_CCHC"/>
    <property type="match status" value="1"/>
</dbReference>
<feature type="compositionally biased region" description="Basic and acidic residues" evidence="2">
    <location>
        <begin position="207"/>
        <end position="218"/>
    </location>
</feature>
<dbReference type="InterPro" id="IPR036875">
    <property type="entry name" value="Znf_CCHC_sf"/>
</dbReference>
<dbReference type="Pfam" id="PF14223">
    <property type="entry name" value="Retrotran_gag_2"/>
    <property type="match status" value="1"/>
</dbReference>
<gene>
    <name evidence="4" type="ORF">KSP39_PZI008319</name>
</gene>
<comment type="caution">
    <text evidence="4">The sequence shown here is derived from an EMBL/GenBank/DDBJ whole genome shotgun (WGS) entry which is preliminary data.</text>
</comment>
<keyword evidence="5" id="KW-1185">Reference proteome</keyword>
<reference evidence="4 5" key="1">
    <citation type="journal article" date="2022" name="Nat. Plants">
        <title>Genomes of leafy and leafless Platanthera orchids illuminate the evolution of mycoheterotrophy.</title>
        <authorList>
            <person name="Li M.H."/>
            <person name="Liu K.W."/>
            <person name="Li Z."/>
            <person name="Lu H.C."/>
            <person name="Ye Q.L."/>
            <person name="Zhang D."/>
            <person name="Wang J.Y."/>
            <person name="Li Y.F."/>
            <person name="Zhong Z.M."/>
            <person name="Liu X."/>
            <person name="Yu X."/>
            <person name="Liu D.K."/>
            <person name="Tu X.D."/>
            <person name="Liu B."/>
            <person name="Hao Y."/>
            <person name="Liao X.Y."/>
            <person name="Jiang Y.T."/>
            <person name="Sun W.H."/>
            <person name="Chen J."/>
            <person name="Chen Y.Q."/>
            <person name="Ai Y."/>
            <person name="Zhai J.W."/>
            <person name="Wu S.S."/>
            <person name="Zhou Z."/>
            <person name="Hsiao Y.Y."/>
            <person name="Wu W.L."/>
            <person name="Chen Y.Y."/>
            <person name="Lin Y.F."/>
            <person name="Hsu J.L."/>
            <person name="Li C.Y."/>
            <person name="Wang Z.W."/>
            <person name="Zhao X."/>
            <person name="Zhong W.Y."/>
            <person name="Ma X.K."/>
            <person name="Ma L."/>
            <person name="Huang J."/>
            <person name="Chen G.Z."/>
            <person name="Huang M.Z."/>
            <person name="Huang L."/>
            <person name="Peng D.H."/>
            <person name="Luo Y.B."/>
            <person name="Zou S.Q."/>
            <person name="Chen S.P."/>
            <person name="Lan S."/>
            <person name="Tsai W.C."/>
            <person name="Van de Peer Y."/>
            <person name="Liu Z.J."/>
        </authorList>
    </citation>
    <scope>NUCLEOTIDE SEQUENCE [LARGE SCALE GENOMIC DNA]</scope>
    <source>
        <strain evidence="4">Lor287</strain>
    </source>
</reference>
<dbReference type="EMBL" id="JBBWWQ010000006">
    <property type="protein sequence ID" value="KAK8944571.1"/>
    <property type="molecule type" value="Genomic_DNA"/>
</dbReference>
<dbReference type="AlphaFoldDB" id="A0AAP0G8K1"/>
<dbReference type="InterPro" id="IPR054722">
    <property type="entry name" value="PolX-like_BBD"/>
</dbReference>
<feature type="region of interest" description="Disordered" evidence="2">
    <location>
        <begin position="187"/>
        <end position="226"/>
    </location>
</feature>
<dbReference type="GO" id="GO:0008270">
    <property type="term" value="F:zinc ion binding"/>
    <property type="evidence" value="ECO:0007669"/>
    <property type="project" value="UniProtKB-KW"/>
</dbReference>
<dbReference type="GO" id="GO:0003676">
    <property type="term" value="F:nucleic acid binding"/>
    <property type="evidence" value="ECO:0007669"/>
    <property type="project" value="InterPro"/>
</dbReference>
<dbReference type="PANTHER" id="PTHR47592:SF27">
    <property type="entry name" value="OS08G0421700 PROTEIN"/>
    <property type="match status" value="1"/>
</dbReference>
<name>A0AAP0G8K1_9ASPA</name>
<evidence type="ECO:0000256" key="2">
    <source>
        <dbReference type="SAM" id="MobiDB-lite"/>
    </source>
</evidence>
<feature type="compositionally biased region" description="Polar residues" evidence="2">
    <location>
        <begin position="189"/>
        <end position="200"/>
    </location>
</feature>
<dbReference type="Proteomes" id="UP001418222">
    <property type="component" value="Unassembled WGS sequence"/>
</dbReference>